<evidence type="ECO:0000256" key="3">
    <source>
        <dbReference type="ARBA" id="ARBA00023054"/>
    </source>
</evidence>
<feature type="compositionally biased region" description="Basic and acidic residues" evidence="5">
    <location>
        <begin position="152"/>
        <end position="165"/>
    </location>
</feature>
<dbReference type="Pfam" id="PF12329">
    <property type="entry name" value="TMF_DNA_bd"/>
    <property type="match status" value="1"/>
</dbReference>
<keyword evidence="3 4" id="KW-0175">Coiled coil</keyword>
<feature type="coiled-coil region" evidence="4">
    <location>
        <begin position="396"/>
        <end position="469"/>
    </location>
</feature>
<feature type="compositionally biased region" description="Low complexity" evidence="5">
    <location>
        <begin position="133"/>
        <end position="150"/>
    </location>
</feature>
<dbReference type="GO" id="GO:0005794">
    <property type="term" value="C:Golgi apparatus"/>
    <property type="evidence" value="ECO:0007669"/>
    <property type="project" value="UniProtKB-SubCell"/>
</dbReference>
<dbReference type="Proteomes" id="UP001372338">
    <property type="component" value="Unassembled WGS sequence"/>
</dbReference>
<comment type="caution">
    <text evidence="7">The sequence shown here is derived from an EMBL/GenBank/DDBJ whole genome shotgun (WGS) entry which is preliminary data.</text>
</comment>
<feature type="coiled-coil region" evidence="4">
    <location>
        <begin position="768"/>
        <end position="795"/>
    </location>
</feature>
<evidence type="ECO:0000313" key="8">
    <source>
        <dbReference type="Proteomes" id="UP001372338"/>
    </source>
</evidence>
<feature type="coiled-coil region" evidence="4">
    <location>
        <begin position="716"/>
        <end position="743"/>
    </location>
</feature>
<evidence type="ECO:0000259" key="6">
    <source>
        <dbReference type="Pfam" id="PF12325"/>
    </source>
</evidence>
<sequence length="805" mass="91625">MPIELSESNIQNAESLSSVVNHQENETSEVETSESPLLMPSKTDDLGEDQVDDSTSDPAESHGISDVQEAFQVVADEESKEKERVEAEESVERVSSVQPEASGDGEKRDEANTSVLHSKATEETQSVDQPYNEQLSSVSPSNESSEAISELSSHENEATVKESEGGHVANDAENDMKERHLMSITNMSDSDTMPELERVKNEIKTMEAALLGAARQAQAKADEIAKLMNENEQLKSAIEDLKRKSSDAEIEYMREEYHQRVSTLERKVYALTKERDTLRREQSKKSDVAALLKEKDEIITQVMAEGEELSRKQAAQESTMRKLRAQVRELEEEKKGLTTKLQVEENKVESIKRDKTATETLLQETIENHQTELAAQKDYYNNALAAAKEAEVLAEARANNEARTELESRLREAEERESMLVQALEELRQTLTRKEQQAVSKEDMLRRDVEDLLKRFQASERRCEELITQVPESTRPLLRQIEAMQEANSRKAEAWAAVERTLNSRLQDAEAKAAGAEERERSVNERLSQTLSRINVLEAQISCLRAEQTQLSKTLEKERQRAGEHKQEYLAVKEEADTQEGRARQFEEEIREIRQKHKQELHEALTHRELLQQEVEREKAARSELERTARVQPAPLSDQFERGNLSRKVSSASSLASMEESYFLQSSLDSSDSSSERRNPGEPSISPYYMKSMTPSSFESALRQKEGELASYMSRLASMESIRDSLAEELVKMTEQCEKLRREAAFLPGLRAELEALRRRHSAALELMGERDEELEELRADIVDLKEMYREQVNMLVTKIQRMGL</sequence>
<feature type="region of interest" description="Disordered" evidence="5">
    <location>
        <begin position="616"/>
        <end position="646"/>
    </location>
</feature>
<feature type="region of interest" description="Disordered" evidence="5">
    <location>
        <begin position="1"/>
        <end position="175"/>
    </location>
</feature>
<feature type="region of interest" description="Disordered" evidence="5">
    <location>
        <begin position="666"/>
        <end position="691"/>
    </location>
</feature>
<dbReference type="AlphaFoldDB" id="A0AAN9EDU2"/>
<comment type="subcellular location">
    <subcellularLocation>
        <location evidence="1">Golgi apparatus</location>
    </subcellularLocation>
</comment>
<evidence type="ECO:0000256" key="1">
    <source>
        <dbReference type="ARBA" id="ARBA00004555"/>
    </source>
</evidence>
<keyword evidence="2" id="KW-0333">Golgi apparatus</keyword>
<evidence type="ECO:0000256" key="4">
    <source>
        <dbReference type="SAM" id="Coils"/>
    </source>
</evidence>
<dbReference type="EMBL" id="JAYWIO010000006">
    <property type="protein sequence ID" value="KAK7255403.1"/>
    <property type="molecule type" value="Genomic_DNA"/>
</dbReference>
<dbReference type="PANTHER" id="PTHR47347">
    <property type="entry name" value="GOLGIN CANDIDATE 5"/>
    <property type="match status" value="1"/>
</dbReference>
<name>A0AAN9EDU2_CROPI</name>
<accession>A0AAN9EDU2</accession>
<dbReference type="InterPro" id="IPR022091">
    <property type="entry name" value="TMF_TATA-bd"/>
</dbReference>
<feature type="compositionally biased region" description="Basic and acidic residues" evidence="5">
    <location>
        <begin position="77"/>
        <end position="92"/>
    </location>
</feature>
<gene>
    <name evidence="7" type="ORF">RIF29_28812</name>
</gene>
<feature type="domain" description="TATA element modulatory factor 1 TATA binding" evidence="6">
    <location>
        <begin position="692"/>
        <end position="796"/>
    </location>
</feature>
<organism evidence="7 8">
    <name type="scientific">Crotalaria pallida</name>
    <name type="common">Smooth rattlebox</name>
    <name type="synonym">Crotalaria striata</name>
    <dbReference type="NCBI Taxonomy" id="3830"/>
    <lineage>
        <taxon>Eukaryota</taxon>
        <taxon>Viridiplantae</taxon>
        <taxon>Streptophyta</taxon>
        <taxon>Embryophyta</taxon>
        <taxon>Tracheophyta</taxon>
        <taxon>Spermatophyta</taxon>
        <taxon>Magnoliopsida</taxon>
        <taxon>eudicotyledons</taxon>
        <taxon>Gunneridae</taxon>
        <taxon>Pentapetalae</taxon>
        <taxon>rosids</taxon>
        <taxon>fabids</taxon>
        <taxon>Fabales</taxon>
        <taxon>Fabaceae</taxon>
        <taxon>Papilionoideae</taxon>
        <taxon>50 kb inversion clade</taxon>
        <taxon>genistoids sensu lato</taxon>
        <taxon>core genistoids</taxon>
        <taxon>Crotalarieae</taxon>
        <taxon>Crotalaria</taxon>
    </lineage>
</organism>
<feature type="coiled-coil region" evidence="4">
    <location>
        <begin position="313"/>
        <end position="354"/>
    </location>
</feature>
<reference evidence="7 8" key="1">
    <citation type="submission" date="2024-01" db="EMBL/GenBank/DDBJ databases">
        <title>The genomes of 5 underutilized Papilionoideae crops provide insights into root nodulation and disease resistanc.</title>
        <authorList>
            <person name="Yuan L."/>
        </authorList>
    </citation>
    <scope>NUCLEOTIDE SEQUENCE [LARGE SCALE GENOMIC DNA]</scope>
    <source>
        <strain evidence="7">ZHUSHIDOU_FW_LH</strain>
        <tissue evidence="7">Leaf</tissue>
    </source>
</reference>
<evidence type="ECO:0000313" key="7">
    <source>
        <dbReference type="EMBL" id="KAK7255403.1"/>
    </source>
</evidence>
<feature type="compositionally biased region" description="Acidic residues" evidence="5">
    <location>
        <begin position="46"/>
        <end position="55"/>
    </location>
</feature>
<evidence type="ECO:0000256" key="5">
    <source>
        <dbReference type="SAM" id="MobiDB-lite"/>
    </source>
</evidence>
<protein>
    <recommendedName>
        <fullName evidence="6">TATA element modulatory factor 1 TATA binding domain-containing protein</fullName>
    </recommendedName>
</protein>
<dbReference type="Pfam" id="PF12325">
    <property type="entry name" value="TMF_TATA_bd"/>
    <property type="match status" value="1"/>
</dbReference>
<dbReference type="InterPro" id="IPR022092">
    <property type="entry name" value="TMF_DNA-bd"/>
</dbReference>
<dbReference type="PANTHER" id="PTHR47347:SF2">
    <property type="entry name" value="GOLGIN CANDIDATE 5"/>
    <property type="match status" value="1"/>
</dbReference>
<keyword evidence="8" id="KW-1185">Reference proteome</keyword>
<feature type="coiled-coil region" evidence="4">
    <location>
        <begin position="196"/>
        <end position="281"/>
    </location>
</feature>
<feature type="compositionally biased region" description="Basic and acidic residues" evidence="5">
    <location>
        <begin position="616"/>
        <end position="629"/>
    </location>
</feature>
<proteinExistence type="predicted"/>
<feature type="compositionally biased region" description="Polar residues" evidence="5">
    <location>
        <begin position="1"/>
        <end position="22"/>
    </location>
</feature>
<evidence type="ECO:0000256" key="2">
    <source>
        <dbReference type="ARBA" id="ARBA00023034"/>
    </source>
</evidence>
<feature type="compositionally biased region" description="Polar residues" evidence="5">
    <location>
        <begin position="123"/>
        <end position="132"/>
    </location>
</feature>